<keyword evidence="3" id="KW-0336">GPI-anchor</keyword>
<feature type="domain" description="Ig-like" evidence="11">
    <location>
        <begin position="422"/>
        <end position="520"/>
    </location>
</feature>
<evidence type="ECO:0000256" key="8">
    <source>
        <dbReference type="ARBA" id="ARBA00023288"/>
    </source>
</evidence>
<dbReference type="SUPFAM" id="SSF49899">
    <property type="entry name" value="Concanavalin A-like lectins/glucanases"/>
    <property type="match status" value="1"/>
</dbReference>
<dbReference type="GeneTree" id="ENSGT00940000155369"/>
<dbReference type="InterPro" id="IPR013320">
    <property type="entry name" value="ConA-like_dom_sf"/>
</dbReference>
<evidence type="ECO:0000259" key="10">
    <source>
        <dbReference type="PROSITE" id="PS50060"/>
    </source>
</evidence>
<dbReference type="FunFam" id="2.60.40.10:FF:000243">
    <property type="entry name" value="MAM domain-containing glycosylphosphatidylinositol anchor protein 1"/>
    <property type="match status" value="1"/>
</dbReference>
<dbReference type="InterPro" id="IPR036179">
    <property type="entry name" value="Ig-like_dom_sf"/>
</dbReference>
<dbReference type="SMART" id="SM00137">
    <property type="entry name" value="MAM"/>
    <property type="match status" value="1"/>
</dbReference>
<organism evidence="13 14">
    <name type="scientific">Acanthochromis polyacanthus</name>
    <name type="common">spiny chromis</name>
    <dbReference type="NCBI Taxonomy" id="80966"/>
    <lineage>
        <taxon>Eukaryota</taxon>
        <taxon>Metazoa</taxon>
        <taxon>Chordata</taxon>
        <taxon>Craniata</taxon>
        <taxon>Vertebrata</taxon>
        <taxon>Euteleostomi</taxon>
        <taxon>Actinopterygii</taxon>
        <taxon>Neopterygii</taxon>
        <taxon>Teleostei</taxon>
        <taxon>Neoteleostei</taxon>
        <taxon>Acanthomorphata</taxon>
        <taxon>Ovalentaria</taxon>
        <taxon>Pomacentridae</taxon>
        <taxon>Acanthochromis</taxon>
    </lineage>
</organism>
<dbReference type="FunFam" id="2.60.120.200:FF:000019">
    <property type="entry name" value="MAM domain containing glycosylphosphatidylinositol anchor 2"/>
    <property type="match status" value="1"/>
</dbReference>
<dbReference type="InterPro" id="IPR050958">
    <property type="entry name" value="Cell_Adh-Cytoskel_Orgn"/>
</dbReference>
<dbReference type="Gene3D" id="2.60.40.10">
    <property type="entry name" value="Immunoglobulins"/>
    <property type="match status" value="7"/>
</dbReference>
<dbReference type="GO" id="GO:0098552">
    <property type="term" value="C:side of membrane"/>
    <property type="evidence" value="ECO:0007669"/>
    <property type="project" value="UniProtKB-KW"/>
</dbReference>
<sequence length="940" mass="104878">GIISSVLCGSLNRSFHPPFFPSAQTVCCCCNYTGVVLIRRLSSLIRDLPSIRWTKTAGGASDRQGDSSLHNDTLKIETISRHQGGRYYCKADNGLGSPAIRSIRVDVYYLDDPVITVHQSVGESKEQFYFERTVFLRCVANSNPPVHYTWRRGREVLSQGSDSGVEIYEPFFTQGETKILKLKNLRPQDYADYTCISSVRNVCGIGDKSARFNLNNRTAPPSIKLLLDDPLVVNIGETITLVCVASGGDPPPSLSWVRPGGEELPRRSLLKGGTLTIPAVTVDDGGAYSCVASNNVGNPAKKSSTILVRGLRKGRFWITPDPYHNDDNIQIGREVKISCQVEATPPEELQFSWLKNGRPLKSSERMVITHTDTEVSPGTTNLDIIDLKFTDFGTYTCVAALRNGGTPEISIDVNISSTTVPPELTVPRGRSHLIAQEGDTVDLQCLVSGKPKPIILWSRVEESGSAVAAVLLMPDGSAQMESYDGVLRITNVSRDMSGTYRCQTSQYNGFNVKPREALIQLVVQFPPVVEPVYTEIRQALGRAFSLTCRLLRAHPARLLRYEWKLGTRLLTVGQFSDQKDDTNYHVRALNREGYGEYTCDITNEAGAGRCTFLVTGKAYAPEFYYDTYSALWQNRPRVYGFKLQWTQMEPNAVDRILAYRLGIRQMSQSRWWEQEIPMEGTIQKGELLTYNLTELVKPESYLVRLTPITRYGEGDATERIITYSAPVNPHLREFQCGFEDEALCLFSQDKTDEFDWTRHSAATRDTKYTPNTGPSSDHTGSKQGFYMYIETSRPRLDGDKARLLSPTFNMNAKSSSSGPSYCFSFYYHMYGKHIGALNVFLRQKGQTVTDTSVWSLTGNQGDRWRQAKVNIQPTTAFQMVMEGVRGAGIEGDIAIDDVTIEEGKCKDPPPNNLRSLAPPSSPHIWQLCITLSLALIGRQR</sequence>
<dbReference type="InterPro" id="IPR003961">
    <property type="entry name" value="FN3_dom"/>
</dbReference>
<accession>A0A3Q1FEH3</accession>
<dbReference type="Ensembl" id="ENSAPOT00000024170.1">
    <property type="protein sequence ID" value="ENSAPOP00000015458.1"/>
    <property type="gene ID" value="ENSAPOG00000018496.1"/>
</dbReference>
<evidence type="ECO:0000256" key="1">
    <source>
        <dbReference type="ARBA" id="ARBA00004609"/>
    </source>
</evidence>
<feature type="domain" description="Ig-like" evidence="11">
    <location>
        <begin position="30"/>
        <end position="106"/>
    </location>
</feature>
<keyword evidence="14" id="KW-1185">Reference proteome</keyword>
<keyword evidence="9" id="KW-0393">Immunoglobulin domain</keyword>
<dbReference type="CDD" id="cd00096">
    <property type="entry name" value="Ig"/>
    <property type="match status" value="2"/>
</dbReference>
<dbReference type="InterPro" id="IPR013783">
    <property type="entry name" value="Ig-like_fold"/>
</dbReference>
<evidence type="ECO:0000259" key="12">
    <source>
        <dbReference type="PROSITE" id="PS50853"/>
    </source>
</evidence>
<dbReference type="SMART" id="SM00408">
    <property type="entry name" value="IGc2"/>
    <property type="match status" value="6"/>
</dbReference>
<dbReference type="Pfam" id="PF13927">
    <property type="entry name" value="Ig_3"/>
    <property type="match status" value="3"/>
</dbReference>
<dbReference type="GO" id="GO:0030424">
    <property type="term" value="C:axon"/>
    <property type="evidence" value="ECO:0007669"/>
    <property type="project" value="TreeGrafter"/>
</dbReference>
<dbReference type="SMART" id="SM00406">
    <property type="entry name" value="IGv"/>
    <property type="match status" value="4"/>
</dbReference>
<keyword evidence="2" id="KW-1003">Cell membrane</keyword>
<dbReference type="CDD" id="cd06263">
    <property type="entry name" value="MAM"/>
    <property type="match status" value="1"/>
</dbReference>
<evidence type="ECO:0000256" key="4">
    <source>
        <dbReference type="ARBA" id="ARBA00022737"/>
    </source>
</evidence>
<evidence type="ECO:0000256" key="3">
    <source>
        <dbReference type="ARBA" id="ARBA00022622"/>
    </source>
</evidence>
<dbReference type="InterPro" id="IPR003599">
    <property type="entry name" value="Ig_sub"/>
</dbReference>
<name>A0A3Q1FEH3_9TELE</name>
<dbReference type="Pfam" id="PF00629">
    <property type="entry name" value="MAM"/>
    <property type="match status" value="1"/>
</dbReference>
<dbReference type="InterPro" id="IPR003598">
    <property type="entry name" value="Ig_sub2"/>
</dbReference>
<evidence type="ECO:0000313" key="14">
    <source>
        <dbReference type="Proteomes" id="UP000257200"/>
    </source>
</evidence>
<proteinExistence type="predicted"/>
<dbReference type="InterPro" id="IPR000998">
    <property type="entry name" value="MAM_dom"/>
</dbReference>
<protein>
    <submittedName>
        <fullName evidence="13">MAM domain containing glycosylphosphatidylinositol anchor 2</fullName>
    </submittedName>
</protein>
<dbReference type="PROSITE" id="PS50853">
    <property type="entry name" value="FN3"/>
    <property type="match status" value="1"/>
</dbReference>
<dbReference type="InterPro" id="IPR007110">
    <property type="entry name" value="Ig-like_dom"/>
</dbReference>
<dbReference type="SUPFAM" id="SSF48726">
    <property type="entry name" value="Immunoglobulin"/>
    <property type="match status" value="6"/>
</dbReference>
<evidence type="ECO:0000256" key="7">
    <source>
        <dbReference type="ARBA" id="ARBA00023180"/>
    </source>
</evidence>
<evidence type="ECO:0000256" key="2">
    <source>
        <dbReference type="ARBA" id="ARBA00022475"/>
    </source>
</evidence>
<dbReference type="Gene3D" id="2.60.120.200">
    <property type="match status" value="1"/>
</dbReference>
<keyword evidence="5" id="KW-0472">Membrane</keyword>
<dbReference type="FunFam" id="2.60.40.10:FF:000262">
    <property type="entry name" value="MAM domain containing glycosylphosphatidylinositol anchor 1"/>
    <property type="match status" value="1"/>
</dbReference>
<evidence type="ECO:0000256" key="9">
    <source>
        <dbReference type="ARBA" id="ARBA00023319"/>
    </source>
</evidence>
<comment type="subcellular location">
    <subcellularLocation>
        <location evidence="1">Cell membrane</location>
        <topology evidence="1">Lipid-anchor</topology>
        <topology evidence="1">GPI-anchor</topology>
    </subcellularLocation>
</comment>
<dbReference type="STRING" id="80966.ENSAPOP00000015458"/>
<keyword evidence="4" id="KW-0677">Repeat</keyword>
<dbReference type="InParanoid" id="A0A3Q1FEH3"/>
<dbReference type="SUPFAM" id="SSF49265">
    <property type="entry name" value="Fibronectin type III"/>
    <property type="match status" value="1"/>
</dbReference>
<reference evidence="13" key="1">
    <citation type="submission" date="2025-08" db="UniProtKB">
        <authorList>
            <consortium name="Ensembl"/>
        </authorList>
    </citation>
    <scope>IDENTIFICATION</scope>
</reference>
<feature type="domain" description="Ig-like" evidence="11">
    <location>
        <begin position="526"/>
        <end position="615"/>
    </location>
</feature>
<dbReference type="InterPro" id="IPR013098">
    <property type="entry name" value="Ig_I-set"/>
</dbReference>
<dbReference type="Pfam" id="PF07679">
    <property type="entry name" value="I-set"/>
    <property type="match status" value="1"/>
</dbReference>
<dbReference type="GO" id="GO:0007156">
    <property type="term" value="P:homophilic cell adhesion via plasma membrane adhesion molecules"/>
    <property type="evidence" value="ECO:0007669"/>
    <property type="project" value="TreeGrafter"/>
</dbReference>
<reference evidence="13" key="2">
    <citation type="submission" date="2025-09" db="UniProtKB">
        <authorList>
            <consortium name="Ensembl"/>
        </authorList>
    </citation>
    <scope>IDENTIFICATION</scope>
</reference>
<feature type="domain" description="MAM" evidence="10">
    <location>
        <begin position="734"/>
        <end position="907"/>
    </location>
</feature>
<dbReference type="GO" id="GO:0008046">
    <property type="term" value="F:axon guidance receptor activity"/>
    <property type="evidence" value="ECO:0007669"/>
    <property type="project" value="TreeGrafter"/>
</dbReference>
<evidence type="ECO:0000256" key="5">
    <source>
        <dbReference type="ARBA" id="ARBA00023136"/>
    </source>
</evidence>
<keyword evidence="7" id="KW-0325">Glycoprotein</keyword>
<feature type="domain" description="Ig-like" evidence="11">
    <location>
        <begin position="320"/>
        <end position="416"/>
    </location>
</feature>
<dbReference type="PROSITE" id="PS50835">
    <property type="entry name" value="IG_LIKE"/>
    <property type="match status" value="6"/>
</dbReference>
<dbReference type="SMART" id="SM00409">
    <property type="entry name" value="IG"/>
    <property type="match status" value="6"/>
</dbReference>
<dbReference type="AlphaFoldDB" id="A0A3Q1FEH3"/>
<feature type="domain" description="Fibronectin type-III" evidence="12">
    <location>
        <begin position="627"/>
        <end position="727"/>
    </location>
</feature>
<evidence type="ECO:0000313" key="13">
    <source>
        <dbReference type="Ensembl" id="ENSAPOP00000015458.1"/>
    </source>
</evidence>
<keyword evidence="6" id="KW-1015">Disulfide bond</keyword>
<dbReference type="GO" id="GO:0050808">
    <property type="term" value="P:synapse organization"/>
    <property type="evidence" value="ECO:0007669"/>
    <property type="project" value="TreeGrafter"/>
</dbReference>
<evidence type="ECO:0000256" key="6">
    <source>
        <dbReference type="ARBA" id="ARBA00023157"/>
    </source>
</evidence>
<dbReference type="InterPro" id="IPR036116">
    <property type="entry name" value="FN3_sf"/>
</dbReference>
<dbReference type="PANTHER" id="PTHR45080">
    <property type="entry name" value="CONTACTIN 5"/>
    <property type="match status" value="1"/>
</dbReference>
<dbReference type="PROSITE" id="PS50060">
    <property type="entry name" value="MAM_2"/>
    <property type="match status" value="1"/>
</dbReference>
<dbReference type="GO" id="GO:0043025">
    <property type="term" value="C:neuronal cell body"/>
    <property type="evidence" value="ECO:0007669"/>
    <property type="project" value="TreeGrafter"/>
</dbReference>
<dbReference type="Proteomes" id="UP000257200">
    <property type="component" value="Unplaced"/>
</dbReference>
<feature type="domain" description="Ig-like" evidence="11">
    <location>
        <begin position="221"/>
        <end position="308"/>
    </location>
</feature>
<dbReference type="FunFam" id="2.60.40.10:FF:000240">
    <property type="entry name" value="MAM domain containing glycosylphosphatidylinositol anchor 1"/>
    <property type="match status" value="1"/>
</dbReference>
<feature type="domain" description="Ig-like" evidence="11">
    <location>
        <begin position="113"/>
        <end position="195"/>
    </location>
</feature>
<dbReference type="PANTHER" id="PTHR45080:SF35">
    <property type="entry name" value="MAM DOMAIN-CONTAINING GLYCOSYLPHOSPHATIDYLINOSITOL ANCHOR 2"/>
    <property type="match status" value="1"/>
</dbReference>
<evidence type="ECO:0000259" key="11">
    <source>
        <dbReference type="PROSITE" id="PS50835"/>
    </source>
</evidence>
<dbReference type="InterPro" id="IPR013106">
    <property type="entry name" value="Ig_V-set"/>
</dbReference>
<keyword evidence="8" id="KW-0449">Lipoprotein</keyword>
<dbReference type="GO" id="GO:0005886">
    <property type="term" value="C:plasma membrane"/>
    <property type="evidence" value="ECO:0007669"/>
    <property type="project" value="UniProtKB-SubCell"/>
</dbReference>